<keyword evidence="1" id="KW-1133">Transmembrane helix</keyword>
<dbReference type="EMBL" id="BAAATA010000014">
    <property type="protein sequence ID" value="GAA2490256.1"/>
    <property type="molecule type" value="Genomic_DNA"/>
</dbReference>
<accession>A0ABP5Z0N8</accession>
<evidence type="ECO:0000256" key="1">
    <source>
        <dbReference type="SAM" id="Phobius"/>
    </source>
</evidence>
<feature type="domain" description="SPW repeat-containing integral membrane" evidence="2">
    <location>
        <begin position="37"/>
        <end position="133"/>
    </location>
</feature>
<reference evidence="4" key="1">
    <citation type="journal article" date="2019" name="Int. J. Syst. Evol. Microbiol.">
        <title>The Global Catalogue of Microorganisms (GCM) 10K type strain sequencing project: providing services to taxonomists for standard genome sequencing and annotation.</title>
        <authorList>
            <consortium name="The Broad Institute Genomics Platform"/>
            <consortium name="The Broad Institute Genome Sequencing Center for Infectious Disease"/>
            <person name="Wu L."/>
            <person name="Ma J."/>
        </authorList>
    </citation>
    <scope>NUCLEOTIDE SEQUENCE [LARGE SCALE GENOMIC DNA]</scope>
    <source>
        <strain evidence="4">JCM 6307</strain>
    </source>
</reference>
<dbReference type="RefSeq" id="WP_344383517.1">
    <property type="nucleotide sequence ID" value="NZ_BAAATA010000014.1"/>
</dbReference>
<feature type="transmembrane region" description="Helical" evidence="1">
    <location>
        <begin position="33"/>
        <end position="54"/>
    </location>
</feature>
<proteinExistence type="predicted"/>
<protein>
    <submittedName>
        <fullName evidence="3">SPW repeat protein</fullName>
    </submittedName>
</protein>
<evidence type="ECO:0000313" key="3">
    <source>
        <dbReference type="EMBL" id="GAA2490256.1"/>
    </source>
</evidence>
<comment type="caution">
    <text evidence="3">The sequence shown here is derived from an EMBL/GenBank/DDBJ whole genome shotgun (WGS) entry which is preliminary data.</text>
</comment>
<evidence type="ECO:0000259" key="2">
    <source>
        <dbReference type="Pfam" id="PF03779"/>
    </source>
</evidence>
<evidence type="ECO:0000313" key="4">
    <source>
        <dbReference type="Proteomes" id="UP001501358"/>
    </source>
</evidence>
<keyword evidence="1" id="KW-0472">Membrane</keyword>
<dbReference type="Proteomes" id="UP001501358">
    <property type="component" value="Unassembled WGS sequence"/>
</dbReference>
<feature type="transmembrane region" description="Helical" evidence="1">
    <location>
        <begin position="66"/>
        <end position="84"/>
    </location>
</feature>
<keyword evidence="4" id="KW-1185">Reference proteome</keyword>
<organism evidence="3 4">
    <name type="scientific">Streptomyces thermolineatus</name>
    <dbReference type="NCBI Taxonomy" id="44033"/>
    <lineage>
        <taxon>Bacteria</taxon>
        <taxon>Bacillati</taxon>
        <taxon>Actinomycetota</taxon>
        <taxon>Actinomycetes</taxon>
        <taxon>Kitasatosporales</taxon>
        <taxon>Streptomycetaceae</taxon>
        <taxon>Streptomyces</taxon>
    </lineage>
</organism>
<keyword evidence="1" id="KW-0812">Transmembrane</keyword>
<feature type="transmembrane region" description="Helical" evidence="1">
    <location>
        <begin position="115"/>
        <end position="136"/>
    </location>
</feature>
<sequence length="148" mass="15873">MADVSRHRGDMATHPDVREMRERFARTADERDVALVDAPVLLTGLYCAISPWVVGFSNSQSELASHNLILGIGIALMGLVLSVAPARAYGLSWAMIVIGVWLIVSPWIVTSGPTAGMIWNNIVVGVLTCLFGLLAASRLMKMKKGPAA</sequence>
<dbReference type="Pfam" id="PF03779">
    <property type="entry name" value="SPW"/>
    <property type="match status" value="1"/>
</dbReference>
<gene>
    <name evidence="3" type="ORF">GCM10010406_27940</name>
</gene>
<feature type="transmembrane region" description="Helical" evidence="1">
    <location>
        <begin position="91"/>
        <end position="109"/>
    </location>
</feature>
<dbReference type="InterPro" id="IPR005530">
    <property type="entry name" value="SPW"/>
</dbReference>
<name>A0ABP5Z0N8_9ACTN</name>